<dbReference type="PANTHER" id="PTHR34501:SF9">
    <property type="entry name" value="MAJOR OUTER MEMBRANE PROTEIN P.IA"/>
    <property type="match status" value="1"/>
</dbReference>
<keyword evidence="4" id="KW-1134">Transmembrane beta strand</keyword>
<evidence type="ECO:0000256" key="5">
    <source>
        <dbReference type="ARBA" id="ARBA00022692"/>
    </source>
</evidence>
<evidence type="ECO:0000256" key="3">
    <source>
        <dbReference type="ARBA" id="ARBA00022448"/>
    </source>
</evidence>
<dbReference type="GO" id="GO:0015288">
    <property type="term" value="F:porin activity"/>
    <property type="evidence" value="ECO:0007669"/>
    <property type="project" value="UniProtKB-KW"/>
</dbReference>
<keyword evidence="9" id="KW-0472">Membrane</keyword>
<keyword evidence="6 11" id="KW-0732">Signal</keyword>
<reference evidence="13 14" key="1">
    <citation type="submission" date="2018-05" db="EMBL/GenBank/DDBJ databases">
        <title>Genome Sequence of an Efficient Indole-Degrading Bacterium, Alcaligenes sp.YBY.</title>
        <authorList>
            <person name="Yang B."/>
        </authorList>
    </citation>
    <scope>NUCLEOTIDE SEQUENCE [LARGE SCALE GENOMIC DNA]</scope>
    <source>
        <strain evidence="13 14">YBY</strain>
    </source>
</reference>
<dbReference type="GO" id="GO:0006811">
    <property type="term" value="P:monoatomic ion transport"/>
    <property type="evidence" value="ECO:0007669"/>
    <property type="project" value="UniProtKB-KW"/>
</dbReference>
<dbReference type="STRING" id="511.UZ73_08450"/>
<evidence type="ECO:0000256" key="11">
    <source>
        <dbReference type="SAM" id="SignalP"/>
    </source>
</evidence>
<dbReference type="Proteomes" id="UP000245216">
    <property type="component" value="Unassembled WGS sequence"/>
</dbReference>
<keyword evidence="3" id="KW-0813">Transport</keyword>
<keyword evidence="8" id="KW-0626">Porin</keyword>
<keyword evidence="7" id="KW-0406">Ion transport</keyword>
<name>A0A2U2BMD6_ALCFA</name>
<proteinExistence type="predicted"/>
<dbReference type="CDD" id="cd00342">
    <property type="entry name" value="gram_neg_porins"/>
    <property type="match status" value="1"/>
</dbReference>
<evidence type="ECO:0000256" key="10">
    <source>
        <dbReference type="ARBA" id="ARBA00023237"/>
    </source>
</evidence>
<organism evidence="13 14">
    <name type="scientific">Alcaligenes faecalis</name>
    <dbReference type="NCBI Taxonomy" id="511"/>
    <lineage>
        <taxon>Bacteria</taxon>
        <taxon>Pseudomonadati</taxon>
        <taxon>Pseudomonadota</taxon>
        <taxon>Betaproteobacteria</taxon>
        <taxon>Burkholderiales</taxon>
        <taxon>Alcaligenaceae</taxon>
        <taxon>Alcaligenes</taxon>
    </lineage>
</organism>
<dbReference type="InterPro" id="IPR023614">
    <property type="entry name" value="Porin_dom_sf"/>
</dbReference>
<dbReference type="GO" id="GO:0009279">
    <property type="term" value="C:cell outer membrane"/>
    <property type="evidence" value="ECO:0007669"/>
    <property type="project" value="UniProtKB-SubCell"/>
</dbReference>
<comment type="subunit">
    <text evidence="2">Homotrimer.</text>
</comment>
<feature type="chain" id="PRO_5015521196" evidence="11">
    <location>
        <begin position="22"/>
        <end position="344"/>
    </location>
</feature>
<dbReference type="EMBL" id="QEXO01000002">
    <property type="protein sequence ID" value="PWE15146.1"/>
    <property type="molecule type" value="Genomic_DNA"/>
</dbReference>
<evidence type="ECO:0000256" key="8">
    <source>
        <dbReference type="ARBA" id="ARBA00023114"/>
    </source>
</evidence>
<evidence type="ECO:0000256" key="6">
    <source>
        <dbReference type="ARBA" id="ARBA00022729"/>
    </source>
</evidence>
<sequence length="344" mass="37039">MPILAGGLLAALLGIGSTAHAQSNVQLYGLVDAWTGVHKPVGGNKREGTVGGGGMTTSYWGLKGQEELSNGVRALFAMEGFFRPETGQAGRFNGDPMFSRSAYVGLQSDDAGTLTLGRLTTPYFVSTILFNPFGDSYTFSPSVFHTYLGMEGQGVLGDSGWSNAVKYTTPDFNGLTANLIYGFSNEANKSGSNKWGGNALYFNGAFSATLAYQQVKFDNQADDLENIVMGFRHQRASQLGMAYDFDFAKVFAQFQYVKNTITSGDITMKGGQFGVSVPMGGGKVLASYGHTRSSGASEVKRNSWGLGYDYELSKRTDVYAAYYSDKLTDLSRGDTFGVGIRTRF</sequence>
<evidence type="ECO:0000313" key="13">
    <source>
        <dbReference type="EMBL" id="PWE15146.1"/>
    </source>
</evidence>
<comment type="caution">
    <text evidence="13">The sequence shown here is derived from an EMBL/GenBank/DDBJ whole genome shotgun (WGS) entry which is preliminary data.</text>
</comment>
<evidence type="ECO:0000256" key="1">
    <source>
        <dbReference type="ARBA" id="ARBA00004571"/>
    </source>
</evidence>
<dbReference type="Pfam" id="PF13609">
    <property type="entry name" value="Porin_4"/>
    <property type="match status" value="1"/>
</dbReference>
<dbReference type="SUPFAM" id="SSF56935">
    <property type="entry name" value="Porins"/>
    <property type="match status" value="1"/>
</dbReference>
<reference evidence="13 14" key="2">
    <citation type="submission" date="2018-05" db="EMBL/GenBank/DDBJ databases">
        <authorList>
            <person name="Lanie J.A."/>
            <person name="Ng W.-L."/>
            <person name="Kazmierczak K.M."/>
            <person name="Andrzejewski T.M."/>
            <person name="Davidsen T.M."/>
            <person name="Wayne K.J."/>
            <person name="Tettelin H."/>
            <person name="Glass J.I."/>
            <person name="Rusch D."/>
            <person name="Podicherti R."/>
            <person name="Tsui H.-C.T."/>
            <person name="Winkler M.E."/>
        </authorList>
    </citation>
    <scope>NUCLEOTIDE SEQUENCE [LARGE SCALE GENOMIC DNA]</scope>
    <source>
        <strain evidence="13 14">YBY</strain>
    </source>
</reference>
<evidence type="ECO:0000256" key="7">
    <source>
        <dbReference type="ARBA" id="ARBA00023065"/>
    </source>
</evidence>
<feature type="domain" description="Porin" evidence="12">
    <location>
        <begin position="9"/>
        <end position="327"/>
    </location>
</feature>
<keyword evidence="5" id="KW-0812">Transmembrane</keyword>
<accession>A0A2U2BMD6</accession>
<keyword evidence="10" id="KW-0998">Cell outer membrane</keyword>
<evidence type="ECO:0000313" key="14">
    <source>
        <dbReference type="Proteomes" id="UP000245216"/>
    </source>
</evidence>
<gene>
    <name evidence="13" type="ORF">DF183_09425</name>
</gene>
<evidence type="ECO:0000256" key="4">
    <source>
        <dbReference type="ARBA" id="ARBA00022452"/>
    </source>
</evidence>
<dbReference type="InterPro" id="IPR033900">
    <property type="entry name" value="Gram_neg_porin_domain"/>
</dbReference>
<evidence type="ECO:0000256" key="2">
    <source>
        <dbReference type="ARBA" id="ARBA00011233"/>
    </source>
</evidence>
<dbReference type="GO" id="GO:0046930">
    <property type="term" value="C:pore complex"/>
    <property type="evidence" value="ECO:0007669"/>
    <property type="project" value="UniProtKB-KW"/>
</dbReference>
<evidence type="ECO:0000256" key="9">
    <source>
        <dbReference type="ARBA" id="ARBA00023136"/>
    </source>
</evidence>
<comment type="subcellular location">
    <subcellularLocation>
        <location evidence="1">Cell outer membrane</location>
        <topology evidence="1">Multi-pass membrane protein</topology>
    </subcellularLocation>
</comment>
<evidence type="ECO:0000259" key="12">
    <source>
        <dbReference type="Pfam" id="PF13609"/>
    </source>
</evidence>
<dbReference type="InterPro" id="IPR050298">
    <property type="entry name" value="Gram-neg_bact_OMP"/>
</dbReference>
<dbReference type="Gene3D" id="2.40.160.10">
    <property type="entry name" value="Porin"/>
    <property type="match status" value="1"/>
</dbReference>
<dbReference type="PANTHER" id="PTHR34501">
    <property type="entry name" value="PROTEIN YDDL-RELATED"/>
    <property type="match status" value="1"/>
</dbReference>
<protein>
    <submittedName>
        <fullName evidence="13">Porin</fullName>
    </submittedName>
</protein>
<feature type="signal peptide" evidence="11">
    <location>
        <begin position="1"/>
        <end position="21"/>
    </location>
</feature>
<dbReference type="AlphaFoldDB" id="A0A2U2BMD6"/>